<dbReference type="PANTHER" id="PTHR43421:SF1">
    <property type="entry name" value="METALLOPROTEASE PMBA"/>
    <property type="match status" value="1"/>
</dbReference>
<dbReference type="InterPro" id="IPR045569">
    <property type="entry name" value="Metalloprtase-TldD/E_C"/>
</dbReference>
<dbReference type="SUPFAM" id="SSF111283">
    <property type="entry name" value="Putative modulator of DNA gyrase, PmbA/TldD"/>
    <property type="match status" value="1"/>
</dbReference>
<evidence type="ECO:0000259" key="2">
    <source>
        <dbReference type="Pfam" id="PF01523"/>
    </source>
</evidence>
<gene>
    <name evidence="5" type="ORF">PRVXT_001069</name>
</gene>
<organism evidence="5">
    <name type="scientific">Proteinivorax tanatarense</name>
    <dbReference type="NCBI Taxonomy" id="1260629"/>
    <lineage>
        <taxon>Bacteria</taxon>
        <taxon>Bacillati</taxon>
        <taxon>Bacillota</taxon>
        <taxon>Clostridia</taxon>
        <taxon>Eubacteriales</taxon>
        <taxon>Proteinivoracaceae</taxon>
        <taxon>Proteinivorax</taxon>
    </lineage>
</organism>
<comment type="similarity">
    <text evidence="1">Belongs to the peptidase U62 family.</text>
</comment>
<evidence type="ECO:0000256" key="1">
    <source>
        <dbReference type="ARBA" id="ARBA00005836"/>
    </source>
</evidence>
<reference evidence="5" key="1">
    <citation type="journal article" date="2013" name="Extremophiles">
        <title>Proteinivorax tanatarense gen. nov., sp. nov., an anaerobic, haloalkaliphilic, proteolytic bacterium isolated from a decaying algal bloom, and proposal of Proteinivoraceae fam. nov.</title>
        <authorList>
            <person name="Kevbrin V."/>
            <person name="Boltyanskaya Y."/>
            <person name="Zhilina T."/>
            <person name="Kolganova T."/>
            <person name="Lavrentjeva E."/>
            <person name="Kuznetsov B."/>
        </authorList>
    </citation>
    <scope>NUCLEOTIDE SEQUENCE</scope>
    <source>
        <strain evidence="5">Z-910T</strain>
    </source>
</reference>
<feature type="domain" description="Metalloprotease TldD/E C-terminal" evidence="3">
    <location>
        <begin position="209"/>
        <end position="437"/>
    </location>
</feature>
<dbReference type="InterPro" id="IPR035068">
    <property type="entry name" value="TldD/PmbA_N"/>
</dbReference>
<dbReference type="GO" id="GO:0005829">
    <property type="term" value="C:cytosol"/>
    <property type="evidence" value="ECO:0007669"/>
    <property type="project" value="TreeGrafter"/>
</dbReference>
<evidence type="ECO:0000313" key="5">
    <source>
        <dbReference type="EMBL" id="XBX75908.1"/>
    </source>
</evidence>
<protein>
    <submittedName>
        <fullName evidence="5">TldD/PmbA family protein</fullName>
    </submittedName>
</protein>
<feature type="domain" description="Metalloprotease TldD/E central" evidence="4">
    <location>
        <begin position="104"/>
        <end position="179"/>
    </location>
</feature>
<reference evidence="5" key="2">
    <citation type="submission" date="2024-06" db="EMBL/GenBank/DDBJ databases">
        <authorList>
            <person name="Petrova K.O."/>
            <person name="Toshchakov S.V."/>
            <person name="Boltjanskaja Y.V."/>
            <person name="Kevbrin V."/>
        </authorList>
    </citation>
    <scope>NUCLEOTIDE SEQUENCE</scope>
    <source>
        <strain evidence="5">Z-910T</strain>
    </source>
</reference>
<feature type="domain" description="Metalloprotease TldD/E N-terminal" evidence="2">
    <location>
        <begin position="15"/>
        <end position="70"/>
    </location>
</feature>
<evidence type="ECO:0000259" key="3">
    <source>
        <dbReference type="Pfam" id="PF19289"/>
    </source>
</evidence>
<sequence>MKKLLSKALEVAEQAEVYVREISSNSVNIKLDELKEVNSKKKTEISLRIVKDGNMGTAVATSLDDETIIDRAVIALKNQKSEAIVFPNKENAADVISWSEEIKNMDTKKLTDFAFEQSKRLKDAADDINFGVNATRSYRKVHILNSSGFDKCYEYTNLSLSLSTITDKGFAGASKEFSTGKIPQVNTEDIQDLIKMHRLSSNPITLDNEKMPVIFTGKVMGSLMLRVLGGVNGGNVVKDISPLKNKVGQQLFSKNITIRDDGKMPFGVNTCLFDDEGTPSQNTMLYDKGVLKNYLVGISQSKKLDKDPTGNAFKRTLFSKEIEDKPAVFDTNIVIEGNHKDDKEIIKGIKRGLFITGVMGAHTGNINQGEFSMNISSGYLIEDGKLVGQVKGSMIAGNIYDLFKNIEAVGTKYEVMRSIFYHMGYSPMVCFSSANIVGK</sequence>
<dbReference type="GO" id="GO:0008237">
    <property type="term" value="F:metallopeptidase activity"/>
    <property type="evidence" value="ECO:0007669"/>
    <property type="project" value="InterPro"/>
</dbReference>
<dbReference type="Pfam" id="PF01523">
    <property type="entry name" value="PmbA_TldD_1st"/>
    <property type="match status" value="1"/>
</dbReference>
<proteinExistence type="inferred from homology"/>
<dbReference type="Pfam" id="PF19289">
    <property type="entry name" value="PmbA_TldD_3rd"/>
    <property type="match status" value="1"/>
</dbReference>
<dbReference type="InterPro" id="IPR036059">
    <property type="entry name" value="TldD/PmbA_sf"/>
</dbReference>
<accession>A0AAU7VPB8</accession>
<dbReference type="Gene3D" id="3.30.2290.10">
    <property type="entry name" value="PmbA/TldD superfamily"/>
    <property type="match status" value="1"/>
</dbReference>
<dbReference type="InterPro" id="IPR047657">
    <property type="entry name" value="PmbA"/>
</dbReference>
<dbReference type="PANTHER" id="PTHR43421">
    <property type="entry name" value="METALLOPROTEASE PMBA"/>
    <property type="match status" value="1"/>
</dbReference>
<name>A0AAU7VPB8_9FIRM</name>
<dbReference type="EMBL" id="CP158367">
    <property type="protein sequence ID" value="XBX75908.1"/>
    <property type="molecule type" value="Genomic_DNA"/>
</dbReference>
<dbReference type="GO" id="GO:0006508">
    <property type="term" value="P:proteolysis"/>
    <property type="evidence" value="ECO:0007669"/>
    <property type="project" value="InterPro"/>
</dbReference>
<dbReference type="InterPro" id="IPR045570">
    <property type="entry name" value="Metalloprtase-TldD/E_cen_dom"/>
</dbReference>
<evidence type="ECO:0000259" key="4">
    <source>
        <dbReference type="Pfam" id="PF19290"/>
    </source>
</evidence>
<dbReference type="RefSeq" id="WP_350344643.1">
    <property type="nucleotide sequence ID" value="NZ_CP158367.1"/>
</dbReference>
<dbReference type="Pfam" id="PF19290">
    <property type="entry name" value="PmbA_TldD_2nd"/>
    <property type="match status" value="1"/>
</dbReference>
<dbReference type="AlphaFoldDB" id="A0AAU7VPB8"/>
<dbReference type="InterPro" id="IPR002510">
    <property type="entry name" value="Metalloprtase-TldD/E_N"/>
</dbReference>